<feature type="signal peptide" evidence="2">
    <location>
        <begin position="1"/>
        <end position="20"/>
    </location>
</feature>
<keyword evidence="4" id="KW-1185">Reference proteome</keyword>
<feature type="compositionally biased region" description="Basic and acidic residues" evidence="1">
    <location>
        <begin position="226"/>
        <end position="244"/>
    </location>
</feature>
<dbReference type="OrthoDB" id="8195832at2759"/>
<organism evidence="3 4">
    <name type="scientific">Psylliodes chrysocephalus</name>
    <dbReference type="NCBI Taxonomy" id="3402493"/>
    <lineage>
        <taxon>Eukaryota</taxon>
        <taxon>Metazoa</taxon>
        <taxon>Ecdysozoa</taxon>
        <taxon>Arthropoda</taxon>
        <taxon>Hexapoda</taxon>
        <taxon>Insecta</taxon>
        <taxon>Pterygota</taxon>
        <taxon>Neoptera</taxon>
        <taxon>Endopterygota</taxon>
        <taxon>Coleoptera</taxon>
        <taxon>Polyphaga</taxon>
        <taxon>Cucujiformia</taxon>
        <taxon>Chrysomeloidea</taxon>
        <taxon>Chrysomelidae</taxon>
        <taxon>Galerucinae</taxon>
        <taxon>Alticini</taxon>
        <taxon>Psylliodes</taxon>
    </lineage>
</organism>
<sequence length="381" mass="40827">MIAQFLFFCILSFFFSIVLSEDFFQSPVYKYRYETEDVMKTAASNVPVRGYHVVEGGYYPSEVGAGGFGGLGNFGGAGLARAPTGYSGQFLSPQIAPIGAGAGHYGSIGPQLSGQIIPRYTTGNFLGGGAAGLGLGGAGVGFGGGHHYYPHHIGGEEIAKEEFSGGKKNVNDEKYEKSEGKKGEEVNHGKAGYSKGEVAAKDVKGDSGFYSNVDGEKKVVEDGKEYHGGQHYNKEGKNGEEQTLKKGHKKGHKVKSFKTSHHKDESGKSEEYYDEEHDEGGNLAFNGQAGSFGENGASSFKGGKEDAKYNTAEAKKEGHFKNEHSVDKAEGDQGKYGEQKFAGNEATFGYKNGADEESLLGHQESSKFIKSQPFVIPFYQA</sequence>
<dbReference type="EMBL" id="OV651818">
    <property type="protein sequence ID" value="CAH1112140.1"/>
    <property type="molecule type" value="Genomic_DNA"/>
</dbReference>
<protein>
    <submittedName>
        <fullName evidence="3">Uncharacterized protein</fullName>
    </submittedName>
</protein>
<proteinExistence type="predicted"/>
<feature type="compositionally biased region" description="Basic and acidic residues" evidence="1">
    <location>
        <begin position="262"/>
        <end position="271"/>
    </location>
</feature>
<feature type="compositionally biased region" description="Basic residues" evidence="1">
    <location>
        <begin position="245"/>
        <end position="261"/>
    </location>
</feature>
<gene>
    <name evidence="3" type="ORF">PSYICH_LOCUS12358</name>
</gene>
<dbReference type="AlphaFoldDB" id="A0A9P0D1E5"/>
<evidence type="ECO:0000313" key="4">
    <source>
        <dbReference type="Proteomes" id="UP001153636"/>
    </source>
</evidence>
<reference evidence="3" key="1">
    <citation type="submission" date="2022-01" db="EMBL/GenBank/DDBJ databases">
        <authorList>
            <person name="King R."/>
        </authorList>
    </citation>
    <scope>NUCLEOTIDE SEQUENCE</scope>
</reference>
<dbReference type="InterPro" id="IPR031959">
    <property type="entry name" value="DUF4779"/>
</dbReference>
<dbReference type="Proteomes" id="UP001153636">
    <property type="component" value="Chromosome 6"/>
</dbReference>
<feature type="compositionally biased region" description="Basic and acidic residues" evidence="1">
    <location>
        <begin position="302"/>
        <end position="336"/>
    </location>
</feature>
<name>A0A9P0D1E5_9CUCU</name>
<accession>A0A9P0D1E5</accession>
<feature type="region of interest" description="Disordered" evidence="1">
    <location>
        <begin position="162"/>
        <end position="190"/>
    </location>
</feature>
<evidence type="ECO:0000313" key="3">
    <source>
        <dbReference type="EMBL" id="CAH1112140.1"/>
    </source>
</evidence>
<feature type="chain" id="PRO_5040369738" evidence="2">
    <location>
        <begin position="21"/>
        <end position="381"/>
    </location>
</feature>
<evidence type="ECO:0000256" key="2">
    <source>
        <dbReference type="SAM" id="SignalP"/>
    </source>
</evidence>
<evidence type="ECO:0000256" key="1">
    <source>
        <dbReference type="SAM" id="MobiDB-lite"/>
    </source>
</evidence>
<keyword evidence="2" id="KW-0732">Signal</keyword>
<dbReference type="Pfam" id="PF16009">
    <property type="entry name" value="DUF4779"/>
    <property type="match status" value="1"/>
</dbReference>
<feature type="region of interest" description="Disordered" evidence="1">
    <location>
        <begin position="226"/>
        <end position="336"/>
    </location>
</feature>
<feature type="compositionally biased region" description="Basic and acidic residues" evidence="1">
    <location>
        <begin position="162"/>
        <end position="188"/>
    </location>
</feature>